<comment type="catalytic activity">
    <reaction evidence="8">
        <text>L-seryl-[protein] + ATP = O-phospho-L-seryl-[protein] + ADP + H(+)</text>
        <dbReference type="Rhea" id="RHEA:17989"/>
        <dbReference type="Rhea" id="RHEA-COMP:9863"/>
        <dbReference type="Rhea" id="RHEA-COMP:11604"/>
        <dbReference type="ChEBI" id="CHEBI:15378"/>
        <dbReference type="ChEBI" id="CHEBI:29999"/>
        <dbReference type="ChEBI" id="CHEBI:30616"/>
        <dbReference type="ChEBI" id="CHEBI:83421"/>
        <dbReference type="ChEBI" id="CHEBI:456216"/>
        <dbReference type="EC" id="2.7.11.1"/>
    </reaction>
</comment>
<dbReference type="SUPFAM" id="SSF56112">
    <property type="entry name" value="Protein kinase-like (PK-like)"/>
    <property type="match status" value="1"/>
</dbReference>
<keyword evidence="3" id="KW-0808">Transferase</keyword>
<dbReference type="AlphaFoldDB" id="A0A9W6ZXF7"/>
<reference evidence="10" key="1">
    <citation type="submission" date="2022-07" db="EMBL/GenBank/DDBJ databases">
        <title>Genome analysis of Parmales, a sister group of diatoms, reveals the evolutionary specialization of diatoms from phago-mixotrophs to photoautotrophs.</title>
        <authorList>
            <person name="Ban H."/>
            <person name="Sato S."/>
            <person name="Yoshikawa S."/>
            <person name="Kazumasa Y."/>
            <person name="Nakamura Y."/>
            <person name="Ichinomiya M."/>
            <person name="Saitoh K."/>
            <person name="Sato N."/>
            <person name="Blanc-Mathieu R."/>
            <person name="Endo H."/>
            <person name="Kuwata A."/>
            <person name="Ogata H."/>
        </authorList>
    </citation>
    <scope>NUCLEOTIDE SEQUENCE</scope>
</reference>
<dbReference type="Gene3D" id="1.10.510.10">
    <property type="entry name" value="Transferase(Phosphotransferase) domain 1"/>
    <property type="match status" value="1"/>
</dbReference>
<gene>
    <name evidence="10" type="ORF">TrRE_jg11544</name>
</gene>
<organism evidence="10 11">
    <name type="scientific">Triparma retinervis</name>
    <dbReference type="NCBI Taxonomy" id="2557542"/>
    <lineage>
        <taxon>Eukaryota</taxon>
        <taxon>Sar</taxon>
        <taxon>Stramenopiles</taxon>
        <taxon>Ochrophyta</taxon>
        <taxon>Bolidophyceae</taxon>
        <taxon>Parmales</taxon>
        <taxon>Triparmaceae</taxon>
        <taxon>Triparma</taxon>
    </lineage>
</organism>
<dbReference type="Proteomes" id="UP001165082">
    <property type="component" value="Unassembled WGS sequence"/>
</dbReference>
<dbReference type="EMBL" id="BRXZ01001020">
    <property type="protein sequence ID" value="GMH60181.1"/>
    <property type="molecule type" value="Genomic_DNA"/>
</dbReference>
<dbReference type="PANTHER" id="PTHR24343:SF507">
    <property type="entry name" value="CBL-INTERACTING SERINE_THREONINE-PROTEIN KINASE 24"/>
    <property type="match status" value="1"/>
</dbReference>
<keyword evidence="5" id="KW-0418">Kinase</keyword>
<dbReference type="Pfam" id="PF00069">
    <property type="entry name" value="Pkinase"/>
    <property type="match status" value="1"/>
</dbReference>
<name>A0A9W6ZXF7_9STRA</name>
<evidence type="ECO:0000256" key="3">
    <source>
        <dbReference type="ARBA" id="ARBA00022679"/>
    </source>
</evidence>
<dbReference type="SMART" id="SM00220">
    <property type="entry name" value="S_TKc"/>
    <property type="match status" value="1"/>
</dbReference>
<dbReference type="PANTHER" id="PTHR24343">
    <property type="entry name" value="SERINE/THREONINE KINASE"/>
    <property type="match status" value="1"/>
</dbReference>
<accession>A0A9W6ZXF7</accession>
<dbReference type="InterPro" id="IPR000719">
    <property type="entry name" value="Prot_kinase_dom"/>
</dbReference>
<keyword evidence="6" id="KW-0067">ATP-binding</keyword>
<comment type="catalytic activity">
    <reaction evidence="7">
        <text>L-threonyl-[protein] + ATP = O-phospho-L-threonyl-[protein] + ADP + H(+)</text>
        <dbReference type="Rhea" id="RHEA:46608"/>
        <dbReference type="Rhea" id="RHEA-COMP:11060"/>
        <dbReference type="Rhea" id="RHEA-COMP:11605"/>
        <dbReference type="ChEBI" id="CHEBI:15378"/>
        <dbReference type="ChEBI" id="CHEBI:30013"/>
        <dbReference type="ChEBI" id="CHEBI:30616"/>
        <dbReference type="ChEBI" id="CHEBI:61977"/>
        <dbReference type="ChEBI" id="CHEBI:456216"/>
        <dbReference type="EC" id="2.7.11.1"/>
    </reaction>
</comment>
<sequence length="219" mass="23444">MPPLTLSNTSMPINPEALLATGPHLSPPLVGVPSAPPSSMMVVDCPSSLTPVPLPLKRLTSVVGSPHYVAPEVTSGAGGYDGRKADVWSAGVILYAMLMGALPFGRDIGRCGRWERFREWYGEIGTKGRDDMVSPEWLFEGDDKQLGDEAKNLICLMLNPNPEERIGLDKVALHPWLRAGEEEGGGREGGGGQLIVGGEEMEPFEEGDLQGGLLHMSID</sequence>
<dbReference type="EC" id="2.7.11.1" evidence="1"/>
<keyword evidence="11" id="KW-1185">Reference proteome</keyword>
<dbReference type="GO" id="GO:0005524">
    <property type="term" value="F:ATP binding"/>
    <property type="evidence" value="ECO:0007669"/>
    <property type="project" value="UniProtKB-KW"/>
</dbReference>
<keyword evidence="2" id="KW-0723">Serine/threonine-protein kinase</keyword>
<dbReference type="PROSITE" id="PS50011">
    <property type="entry name" value="PROTEIN_KINASE_DOM"/>
    <property type="match status" value="1"/>
</dbReference>
<evidence type="ECO:0000256" key="6">
    <source>
        <dbReference type="ARBA" id="ARBA00022840"/>
    </source>
</evidence>
<evidence type="ECO:0000256" key="7">
    <source>
        <dbReference type="ARBA" id="ARBA00047899"/>
    </source>
</evidence>
<dbReference type="GO" id="GO:0004674">
    <property type="term" value="F:protein serine/threonine kinase activity"/>
    <property type="evidence" value="ECO:0007669"/>
    <property type="project" value="UniProtKB-KW"/>
</dbReference>
<proteinExistence type="predicted"/>
<feature type="domain" description="Protein kinase" evidence="9">
    <location>
        <begin position="1"/>
        <end position="177"/>
    </location>
</feature>
<evidence type="ECO:0000256" key="2">
    <source>
        <dbReference type="ARBA" id="ARBA00022527"/>
    </source>
</evidence>
<comment type="caution">
    <text evidence="10">The sequence shown here is derived from an EMBL/GenBank/DDBJ whole genome shotgun (WGS) entry which is preliminary data.</text>
</comment>
<evidence type="ECO:0000313" key="10">
    <source>
        <dbReference type="EMBL" id="GMH60181.1"/>
    </source>
</evidence>
<evidence type="ECO:0000256" key="8">
    <source>
        <dbReference type="ARBA" id="ARBA00048679"/>
    </source>
</evidence>
<protein>
    <recommendedName>
        <fullName evidence="1">non-specific serine/threonine protein kinase</fullName>
        <ecNumber evidence="1">2.7.11.1</ecNumber>
    </recommendedName>
</protein>
<evidence type="ECO:0000259" key="9">
    <source>
        <dbReference type="PROSITE" id="PS50011"/>
    </source>
</evidence>
<keyword evidence="4" id="KW-0547">Nucleotide-binding</keyword>
<evidence type="ECO:0000313" key="11">
    <source>
        <dbReference type="Proteomes" id="UP001165082"/>
    </source>
</evidence>
<evidence type="ECO:0000256" key="5">
    <source>
        <dbReference type="ARBA" id="ARBA00022777"/>
    </source>
</evidence>
<dbReference type="InterPro" id="IPR011009">
    <property type="entry name" value="Kinase-like_dom_sf"/>
</dbReference>
<dbReference type="OrthoDB" id="539158at2759"/>
<evidence type="ECO:0000256" key="1">
    <source>
        <dbReference type="ARBA" id="ARBA00012513"/>
    </source>
</evidence>
<evidence type="ECO:0000256" key="4">
    <source>
        <dbReference type="ARBA" id="ARBA00022741"/>
    </source>
</evidence>